<dbReference type="GO" id="GO:0009073">
    <property type="term" value="P:aromatic amino acid family biosynthetic process"/>
    <property type="evidence" value="ECO:0007669"/>
    <property type="project" value="UniProtKB-KW"/>
</dbReference>
<name>A0A926DL09_9FIRM</name>
<keyword evidence="8" id="KW-1185">Reference proteome</keyword>
<evidence type="ECO:0000256" key="4">
    <source>
        <dbReference type="ARBA" id="ARBA00049442"/>
    </source>
</evidence>
<dbReference type="Pfam" id="PF08501">
    <property type="entry name" value="Shikimate_dh_N"/>
    <property type="match status" value="1"/>
</dbReference>
<evidence type="ECO:0000256" key="3">
    <source>
        <dbReference type="ARBA" id="ARBA00023141"/>
    </source>
</evidence>
<comment type="caution">
    <text evidence="7">The sequence shown here is derived from an EMBL/GenBank/DDBJ whole genome shotgun (WGS) entry which is preliminary data.</text>
</comment>
<dbReference type="AlphaFoldDB" id="A0A926DL09"/>
<dbReference type="EMBL" id="JACRSS010000004">
    <property type="protein sequence ID" value="MBC8539040.1"/>
    <property type="molecule type" value="Genomic_DNA"/>
</dbReference>
<dbReference type="InterPro" id="IPR046346">
    <property type="entry name" value="Aminoacid_DH-like_N_sf"/>
</dbReference>
<gene>
    <name evidence="7" type="ORF">H8693_08840</name>
</gene>
<dbReference type="InterPro" id="IPR022893">
    <property type="entry name" value="Shikimate_DH_fam"/>
</dbReference>
<evidence type="ECO:0000259" key="5">
    <source>
        <dbReference type="Pfam" id="PF01488"/>
    </source>
</evidence>
<dbReference type="GO" id="GO:0009423">
    <property type="term" value="P:chorismate biosynthetic process"/>
    <property type="evidence" value="ECO:0007669"/>
    <property type="project" value="TreeGrafter"/>
</dbReference>
<evidence type="ECO:0000256" key="2">
    <source>
        <dbReference type="ARBA" id="ARBA00012962"/>
    </source>
</evidence>
<comment type="pathway">
    <text evidence="1">Metabolic intermediate biosynthesis; chorismate biosynthesis; chorismate from D-erythrose 4-phosphate and phosphoenolpyruvate: step 4/7.</text>
</comment>
<comment type="catalytic activity">
    <reaction evidence="4">
        <text>shikimate + NADP(+) = 3-dehydroshikimate + NADPH + H(+)</text>
        <dbReference type="Rhea" id="RHEA:17737"/>
        <dbReference type="ChEBI" id="CHEBI:15378"/>
        <dbReference type="ChEBI" id="CHEBI:16630"/>
        <dbReference type="ChEBI" id="CHEBI:36208"/>
        <dbReference type="ChEBI" id="CHEBI:57783"/>
        <dbReference type="ChEBI" id="CHEBI:58349"/>
        <dbReference type="EC" id="1.1.1.25"/>
    </reaction>
</comment>
<dbReference type="InterPro" id="IPR036291">
    <property type="entry name" value="NAD(P)-bd_dom_sf"/>
</dbReference>
<dbReference type="Proteomes" id="UP000617951">
    <property type="component" value="Unassembled WGS sequence"/>
</dbReference>
<dbReference type="Pfam" id="PF01488">
    <property type="entry name" value="Shikimate_DH"/>
    <property type="match status" value="1"/>
</dbReference>
<keyword evidence="3" id="KW-0057">Aromatic amino acid biosynthesis</keyword>
<feature type="domain" description="Shikimate dehydrogenase substrate binding N-terminal" evidence="6">
    <location>
        <begin position="14"/>
        <end position="96"/>
    </location>
</feature>
<evidence type="ECO:0000256" key="1">
    <source>
        <dbReference type="ARBA" id="ARBA00004871"/>
    </source>
</evidence>
<dbReference type="PANTHER" id="PTHR21089">
    <property type="entry name" value="SHIKIMATE DEHYDROGENASE"/>
    <property type="match status" value="1"/>
</dbReference>
<protein>
    <recommendedName>
        <fullName evidence="2">shikimate dehydrogenase (NADP(+))</fullName>
        <ecNumber evidence="2">1.1.1.25</ecNumber>
    </recommendedName>
</protein>
<dbReference type="SUPFAM" id="SSF53223">
    <property type="entry name" value="Aminoacid dehydrogenase-like, N-terminal domain"/>
    <property type="match status" value="1"/>
</dbReference>
<dbReference type="CDD" id="cd01065">
    <property type="entry name" value="NAD_bind_Shikimate_DH"/>
    <property type="match status" value="1"/>
</dbReference>
<dbReference type="InterPro" id="IPR006151">
    <property type="entry name" value="Shikm_DH/Glu-tRNA_Rdtase"/>
</dbReference>
<evidence type="ECO:0000313" key="8">
    <source>
        <dbReference type="Proteomes" id="UP000617951"/>
    </source>
</evidence>
<dbReference type="Gene3D" id="3.40.50.720">
    <property type="entry name" value="NAD(P)-binding Rossmann-like Domain"/>
    <property type="match status" value="1"/>
</dbReference>
<reference evidence="7" key="1">
    <citation type="submission" date="2020-08" db="EMBL/GenBank/DDBJ databases">
        <title>Genome public.</title>
        <authorList>
            <person name="Liu C."/>
            <person name="Sun Q."/>
        </authorList>
    </citation>
    <scope>NUCLEOTIDE SEQUENCE</scope>
    <source>
        <strain evidence="7">NSJ-63</strain>
    </source>
</reference>
<dbReference type="EC" id="1.1.1.25" evidence="2"/>
<dbReference type="PANTHER" id="PTHR21089:SF1">
    <property type="entry name" value="BIFUNCTIONAL 3-DEHYDROQUINATE DEHYDRATASE_SHIKIMATE DEHYDROGENASE, CHLOROPLASTIC"/>
    <property type="match status" value="1"/>
</dbReference>
<organism evidence="7 8">
    <name type="scientific">Guopingia tenuis</name>
    <dbReference type="NCBI Taxonomy" id="2763656"/>
    <lineage>
        <taxon>Bacteria</taxon>
        <taxon>Bacillati</taxon>
        <taxon>Bacillota</taxon>
        <taxon>Clostridia</taxon>
        <taxon>Christensenellales</taxon>
        <taxon>Christensenellaceae</taxon>
        <taxon>Guopingia</taxon>
    </lineage>
</organism>
<dbReference type="GO" id="GO:0019632">
    <property type="term" value="P:shikimate metabolic process"/>
    <property type="evidence" value="ECO:0007669"/>
    <property type="project" value="TreeGrafter"/>
</dbReference>
<dbReference type="GO" id="GO:0004764">
    <property type="term" value="F:shikimate 3-dehydrogenase (NADP+) activity"/>
    <property type="evidence" value="ECO:0007669"/>
    <property type="project" value="UniProtKB-EC"/>
</dbReference>
<dbReference type="RefSeq" id="WP_249280668.1">
    <property type="nucleotide sequence ID" value="NZ_JACRSS010000004.1"/>
</dbReference>
<keyword evidence="3" id="KW-0028">Amino-acid biosynthesis</keyword>
<sequence length="313" mass="33939">MMLRADADTKLFFLAGDPMDFSCGAAVSNAVFDFANVNAVNLSLTVKKGELGPFVKAVRTLGLAGFFVTMPHKSDIIPYLDEVDPLSRAFHCVNHIKNDHGKLIGTALDGVGMRMAIEGAGVSLPGKSVLILGAGGVAGPIAAELAKQGARRFAILNRTVEKAKFIEQVLHEHFDVETAVAEMTPENLHIYAKDMDLAVQCTSLGMNGGPADYADVTFVDEMKDGALVADVLYIPDRTKLLSYAERQGHPVVNGMGMMISQQKACLKFMLDIDMDEDLTEAAEEGLMVAVARRQARRNRMERKKNQTNHGGKE</sequence>
<accession>A0A926DL09</accession>
<feature type="domain" description="Quinate/shikimate 5-dehydrogenase/glutamyl-tRNA reductase" evidence="5">
    <location>
        <begin position="123"/>
        <end position="203"/>
    </location>
</feature>
<dbReference type="SUPFAM" id="SSF51735">
    <property type="entry name" value="NAD(P)-binding Rossmann-fold domains"/>
    <property type="match status" value="1"/>
</dbReference>
<dbReference type="Gene3D" id="3.40.50.10860">
    <property type="entry name" value="Leucine Dehydrogenase, chain A, domain 1"/>
    <property type="match status" value="1"/>
</dbReference>
<dbReference type="InterPro" id="IPR013708">
    <property type="entry name" value="Shikimate_DH-bd_N"/>
</dbReference>
<evidence type="ECO:0000313" key="7">
    <source>
        <dbReference type="EMBL" id="MBC8539040.1"/>
    </source>
</evidence>
<proteinExistence type="predicted"/>
<evidence type="ECO:0000259" key="6">
    <source>
        <dbReference type="Pfam" id="PF08501"/>
    </source>
</evidence>